<feature type="domain" description="AMP-binding enzyme C-terminal" evidence="2">
    <location>
        <begin position="385"/>
        <end position="458"/>
    </location>
</feature>
<gene>
    <name evidence="3" type="ORF">GUR47_29405</name>
</gene>
<dbReference type="InterPro" id="IPR045851">
    <property type="entry name" value="AMP-bd_C_sf"/>
</dbReference>
<dbReference type="EMBL" id="JAAIFS010000007">
    <property type="protein sequence ID" value="NEV90750.1"/>
    <property type="molecule type" value="Genomic_DNA"/>
</dbReference>
<reference evidence="3" key="1">
    <citation type="journal article" date="2020" name="Microorganisms">
        <title>Isolation, Genomic and Metabolomic Characterization of Streptomyces tendae VITAKN with Quorum Sensing Inhibitory Activity from Southern India.</title>
        <authorList>
            <person name="Ishaque N.M."/>
            <person name="Burgsdorf I."/>
            <person name="Limlingan Malit J.J."/>
            <person name="Saha S."/>
            <person name="Teta R."/>
            <person name="Ewe D."/>
            <person name="Kannabiran K."/>
            <person name="Hrouzek P."/>
            <person name="Steindler L."/>
            <person name="Costantino V."/>
            <person name="Saurav K."/>
        </authorList>
    </citation>
    <scope>NUCLEOTIDE SEQUENCE</scope>
    <source>
        <strain evidence="3">VITAKN</strain>
    </source>
</reference>
<comment type="caution">
    <text evidence="3">The sequence shown here is derived from an EMBL/GenBank/DDBJ whole genome shotgun (WGS) entry which is preliminary data.</text>
</comment>
<dbReference type="Pfam" id="PF13193">
    <property type="entry name" value="AMP-binding_C"/>
    <property type="match status" value="1"/>
</dbReference>
<dbReference type="Gene3D" id="3.30.300.30">
    <property type="match status" value="1"/>
</dbReference>
<dbReference type="GO" id="GO:0016877">
    <property type="term" value="F:ligase activity, forming carbon-sulfur bonds"/>
    <property type="evidence" value="ECO:0007669"/>
    <property type="project" value="UniProtKB-ARBA"/>
</dbReference>
<dbReference type="PANTHER" id="PTHR43767">
    <property type="entry name" value="LONG-CHAIN-FATTY-ACID--COA LIGASE"/>
    <property type="match status" value="1"/>
</dbReference>
<feature type="domain" description="AMP-dependent synthetase/ligase" evidence="1">
    <location>
        <begin position="7"/>
        <end position="335"/>
    </location>
</feature>
<name>A0A6B3QU43_STRTE</name>
<organism evidence="3">
    <name type="scientific">Streptomyces tendae</name>
    <dbReference type="NCBI Taxonomy" id="1932"/>
    <lineage>
        <taxon>Bacteria</taxon>
        <taxon>Bacillati</taxon>
        <taxon>Actinomycetota</taxon>
        <taxon>Actinomycetes</taxon>
        <taxon>Kitasatosporales</taxon>
        <taxon>Streptomycetaceae</taxon>
        <taxon>Streptomyces</taxon>
    </lineage>
</organism>
<accession>A0A6B3QU43</accession>
<dbReference type="InterPro" id="IPR042099">
    <property type="entry name" value="ANL_N_sf"/>
</dbReference>
<protein>
    <submittedName>
        <fullName evidence="3">Acyl--CoA ligase</fullName>
    </submittedName>
</protein>
<evidence type="ECO:0000259" key="2">
    <source>
        <dbReference type="Pfam" id="PF13193"/>
    </source>
</evidence>
<dbReference type="PANTHER" id="PTHR43767:SF10">
    <property type="entry name" value="SURFACTIN SYNTHASE SUBUNIT 1"/>
    <property type="match status" value="1"/>
</dbReference>
<proteinExistence type="predicted"/>
<dbReference type="RefSeq" id="WP_164460263.1">
    <property type="nucleotide sequence ID" value="NZ_JAAIFS010000007.1"/>
</dbReference>
<dbReference type="SUPFAM" id="SSF56801">
    <property type="entry name" value="Acetyl-CoA synthetase-like"/>
    <property type="match status" value="1"/>
</dbReference>
<evidence type="ECO:0000259" key="1">
    <source>
        <dbReference type="Pfam" id="PF00501"/>
    </source>
</evidence>
<dbReference type="InterPro" id="IPR050237">
    <property type="entry name" value="ATP-dep_AMP-bd_enzyme"/>
</dbReference>
<dbReference type="CDD" id="cd04433">
    <property type="entry name" value="AFD_class_I"/>
    <property type="match status" value="1"/>
</dbReference>
<dbReference type="Pfam" id="PF00501">
    <property type="entry name" value="AMP-binding"/>
    <property type="match status" value="1"/>
</dbReference>
<dbReference type="Gene3D" id="3.40.50.12780">
    <property type="entry name" value="N-terminal domain of ligase-like"/>
    <property type="match status" value="1"/>
</dbReference>
<dbReference type="InterPro" id="IPR000873">
    <property type="entry name" value="AMP-dep_synth/lig_dom"/>
</dbReference>
<evidence type="ECO:0000313" key="3">
    <source>
        <dbReference type="EMBL" id="NEV90750.1"/>
    </source>
</evidence>
<keyword evidence="3" id="KW-0436">Ligase</keyword>
<sequence length="473" mass="50063">MILAAAFARCADQYADSPALSGPDSSADYGALHERSLHAAGWLSGSRAVDDRPRIGLAARNSTTWVTAYLGILHAGAVPFLIDASAGDGELERIHEDCSLDLLLHDRDTSGDPVPALPGLTATHRRTGERRHQLHPDTEVCRFTSGTTGRPNCLEFSGRAVRAAAENWAVGTAMTADDRILCCAGLSNGLAFNTSLLSSFLVGAQLHLSHGLPTSGRIRRLVAETQATRLVAFPALYDSFVRTGSGRADFASVRVAISSGAPLRADTKKRFTELTGVPMGNYYGVAEAGPLTYSTATSARSLGRPLPGVDIQAREVVDRDGAVHVRSASMATRYLNAPGLLESRIDGGGHYSTGDRGRLEDGELVLTGRSNRMINVGGRKVDPAEVGNAVSAVPGVEQAVILEVPDRHGEPAVAAVLVLREGLDAGEVRLQIRDNLAAHKVPTLIRVVDAIPTTVIGKPVLHELRSLFDADTS</sequence>
<dbReference type="InterPro" id="IPR025110">
    <property type="entry name" value="AMP-bd_C"/>
</dbReference>
<dbReference type="AlphaFoldDB" id="A0A6B3QU43"/>